<comment type="caution">
    <text evidence="1">Lacks conserved residue(s) required for the propagation of feature annotation.</text>
</comment>
<evidence type="ECO:0000313" key="5">
    <source>
        <dbReference type="Proteomes" id="UP000800093"/>
    </source>
</evidence>
<reference evidence="5" key="1">
    <citation type="journal article" date="2020" name="Stud. Mycol.">
        <title>101 Dothideomycetes genomes: A test case for predicting lifestyles and emergence of pathogens.</title>
        <authorList>
            <person name="Haridas S."/>
            <person name="Albert R."/>
            <person name="Binder M."/>
            <person name="Bloem J."/>
            <person name="LaButti K."/>
            <person name="Salamov A."/>
            <person name="Andreopoulos B."/>
            <person name="Baker S."/>
            <person name="Barry K."/>
            <person name="Bills G."/>
            <person name="Bluhm B."/>
            <person name="Cannon C."/>
            <person name="Castanera R."/>
            <person name="Culley D."/>
            <person name="Daum C."/>
            <person name="Ezra D."/>
            <person name="Gonzalez J."/>
            <person name="Henrissat B."/>
            <person name="Kuo A."/>
            <person name="Liang C."/>
            <person name="Lipzen A."/>
            <person name="Lutzoni F."/>
            <person name="Magnuson J."/>
            <person name="Mondo S."/>
            <person name="Nolan M."/>
            <person name="Ohm R."/>
            <person name="Pangilinan J."/>
            <person name="Park H.-J."/>
            <person name="Ramirez L."/>
            <person name="Alfaro M."/>
            <person name="Sun H."/>
            <person name="Tritt A."/>
            <person name="Yoshinaga Y."/>
            <person name="Zwiers L.-H."/>
            <person name="Turgeon B."/>
            <person name="Goodwin S."/>
            <person name="Spatafora J."/>
            <person name="Crous P."/>
            <person name="Grigoriev I."/>
        </authorList>
    </citation>
    <scope>NUCLEOTIDE SEQUENCE [LARGE SCALE GENOMIC DNA]</scope>
    <source>
        <strain evidence="5">CBS 304.66</strain>
    </source>
</reference>
<feature type="domain" description="Response regulatory" evidence="3">
    <location>
        <begin position="1"/>
        <end position="74"/>
    </location>
</feature>
<gene>
    <name evidence="4" type="ORF">CC78DRAFT_585045</name>
</gene>
<dbReference type="SUPFAM" id="SSF52172">
    <property type="entry name" value="CheY-like"/>
    <property type="match status" value="1"/>
</dbReference>
<dbReference type="OrthoDB" id="60033at2759"/>
<evidence type="ECO:0000259" key="3">
    <source>
        <dbReference type="PROSITE" id="PS50110"/>
    </source>
</evidence>
<dbReference type="AlphaFoldDB" id="A0A9P4K157"/>
<feature type="region of interest" description="Disordered" evidence="2">
    <location>
        <begin position="86"/>
        <end position="107"/>
    </location>
</feature>
<dbReference type="GO" id="GO:0000160">
    <property type="term" value="P:phosphorelay signal transduction system"/>
    <property type="evidence" value="ECO:0007669"/>
    <property type="project" value="InterPro"/>
</dbReference>
<keyword evidence="5" id="KW-1185">Reference proteome</keyword>
<evidence type="ECO:0000313" key="4">
    <source>
        <dbReference type="EMBL" id="KAF2260258.1"/>
    </source>
</evidence>
<comment type="caution">
    <text evidence="4">The sequence shown here is derived from an EMBL/GenBank/DDBJ whole genome shotgun (WGS) entry which is preliminary data.</text>
</comment>
<organism evidence="4 5">
    <name type="scientific">Lojkania enalia</name>
    <dbReference type="NCBI Taxonomy" id="147567"/>
    <lineage>
        <taxon>Eukaryota</taxon>
        <taxon>Fungi</taxon>
        <taxon>Dikarya</taxon>
        <taxon>Ascomycota</taxon>
        <taxon>Pezizomycotina</taxon>
        <taxon>Dothideomycetes</taxon>
        <taxon>Pleosporomycetidae</taxon>
        <taxon>Pleosporales</taxon>
        <taxon>Pleosporales incertae sedis</taxon>
        <taxon>Lojkania</taxon>
    </lineage>
</organism>
<evidence type="ECO:0000256" key="2">
    <source>
        <dbReference type="SAM" id="MobiDB-lite"/>
    </source>
</evidence>
<protein>
    <recommendedName>
        <fullName evidence="3">Response regulatory domain-containing protein</fullName>
    </recommendedName>
</protein>
<dbReference type="EMBL" id="ML986686">
    <property type="protein sequence ID" value="KAF2260258.1"/>
    <property type="molecule type" value="Genomic_DNA"/>
</dbReference>
<dbReference type="InterPro" id="IPR001789">
    <property type="entry name" value="Sig_transdc_resp-reg_receiver"/>
</dbReference>
<proteinExistence type="predicted"/>
<name>A0A9P4K157_9PLEO</name>
<accession>A0A9P4K157</accession>
<dbReference type="Proteomes" id="UP000800093">
    <property type="component" value="Unassembled WGS sequence"/>
</dbReference>
<dbReference type="InterPro" id="IPR011006">
    <property type="entry name" value="CheY-like_superfamily"/>
</dbReference>
<evidence type="ECO:0000256" key="1">
    <source>
        <dbReference type="PROSITE-ProRule" id="PRU00169"/>
    </source>
</evidence>
<sequence>MALKRWLSFRARLSMSRFRKVKEKEKITEPLLIIAVTANVRQAQIDAATATGADRVMQKPFKAIDLVNMMRNLILVIQGTAPSTVPSLPMKARPTMTHPPIMTSTND</sequence>
<dbReference type="PROSITE" id="PS50110">
    <property type="entry name" value="RESPONSE_REGULATORY"/>
    <property type="match status" value="1"/>
</dbReference>
<dbReference type="Gene3D" id="3.40.50.2300">
    <property type="match status" value="1"/>
</dbReference>